<evidence type="ECO:0000259" key="2">
    <source>
        <dbReference type="Pfam" id="PF13358"/>
    </source>
</evidence>
<dbReference type="InterPro" id="IPR036397">
    <property type="entry name" value="RNaseH_sf"/>
</dbReference>
<accession>A0A5B0MDG0</accession>
<dbReference type="Pfam" id="PF13358">
    <property type="entry name" value="DDE_3"/>
    <property type="match status" value="1"/>
</dbReference>
<dbReference type="GO" id="GO:0003676">
    <property type="term" value="F:nucleic acid binding"/>
    <property type="evidence" value="ECO:0007669"/>
    <property type="project" value="InterPro"/>
</dbReference>
<name>A0A5B0MDG0_PUCGR</name>
<feature type="domain" description="Tc1-like transposase DDE" evidence="2">
    <location>
        <begin position="1"/>
        <end position="51"/>
    </location>
</feature>
<dbReference type="AlphaFoldDB" id="A0A5B0MDG0"/>
<organism evidence="3 4">
    <name type="scientific">Puccinia graminis f. sp. tritici</name>
    <dbReference type="NCBI Taxonomy" id="56615"/>
    <lineage>
        <taxon>Eukaryota</taxon>
        <taxon>Fungi</taxon>
        <taxon>Dikarya</taxon>
        <taxon>Basidiomycota</taxon>
        <taxon>Pucciniomycotina</taxon>
        <taxon>Pucciniomycetes</taxon>
        <taxon>Pucciniales</taxon>
        <taxon>Pucciniaceae</taxon>
        <taxon>Puccinia</taxon>
    </lineage>
</organism>
<reference evidence="3 4" key="1">
    <citation type="submission" date="2019-05" db="EMBL/GenBank/DDBJ databases">
        <title>Emergence of the Ug99 lineage of the wheat stem rust pathogen through somatic hybridization.</title>
        <authorList>
            <person name="Li F."/>
            <person name="Upadhyaya N.M."/>
            <person name="Sperschneider J."/>
            <person name="Matny O."/>
            <person name="Nguyen-Phuc H."/>
            <person name="Mago R."/>
            <person name="Raley C."/>
            <person name="Miller M.E."/>
            <person name="Silverstein K.A.T."/>
            <person name="Henningsen E."/>
            <person name="Hirsch C.D."/>
            <person name="Visser B."/>
            <person name="Pretorius Z.A."/>
            <person name="Steffenson B.J."/>
            <person name="Schwessinger B."/>
            <person name="Dodds P.N."/>
            <person name="Figueroa M."/>
        </authorList>
    </citation>
    <scope>NUCLEOTIDE SEQUENCE [LARGE SCALE GENOMIC DNA]</scope>
    <source>
        <strain evidence="3 4">Ug99</strain>
    </source>
</reference>
<evidence type="ECO:0000256" key="1">
    <source>
        <dbReference type="SAM" id="Phobius"/>
    </source>
</evidence>
<dbReference type="Gene3D" id="3.30.420.10">
    <property type="entry name" value="Ribonuclease H-like superfamily/Ribonuclease H"/>
    <property type="match status" value="1"/>
</dbReference>
<evidence type="ECO:0000313" key="3">
    <source>
        <dbReference type="EMBL" id="KAA1074206.1"/>
    </source>
</evidence>
<keyword evidence="1" id="KW-0472">Membrane</keyword>
<dbReference type="EMBL" id="VDEP01000473">
    <property type="protein sequence ID" value="KAA1074206.1"/>
    <property type="molecule type" value="Genomic_DNA"/>
</dbReference>
<keyword evidence="1" id="KW-0812">Transmembrane</keyword>
<evidence type="ECO:0000313" key="4">
    <source>
        <dbReference type="Proteomes" id="UP000325313"/>
    </source>
</evidence>
<comment type="caution">
    <text evidence="3">The sequence shown here is derived from an EMBL/GenBank/DDBJ whole genome shotgun (WGS) entry which is preliminary data.</text>
</comment>
<dbReference type="PANTHER" id="PTHR46564:SF1">
    <property type="entry name" value="TRANSPOSASE"/>
    <property type="match status" value="1"/>
</dbReference>
<proteinExistence type="predicted"/>
<protein>
    <recommendedName>
        <fullName evidence="2">Tc1-like transposase DDE domain-containing protein</fullName>
    </recommendedName>
</protein>
<sequence>MDNHRIHHRGRIQEICEANHVLLIYLPPYSPDFNPIEKVFSVLKSCLKRAQILNGNWGDAELIKNFLPTFVTPGLMRSLYSSCGYSWFLLFLIFNCMISLRIYCFIFLISEVFPIFFSLTS</sequence>
<dbReference type="PANTHER" id="PTHR46564">
    <property type="entry name" value="TRANSPOSASE"/>
    <property type="match status" value="1"/>
</dbReference>
<dbReference type="Proteomes" id="UP000325313">
    <property type="component" value="Unassembled WGS sequence"/>
</dbReference>
<keyword evidence="1" id="KW-1133">Transmembrane helix</keyword>
<dbReference type="InterPro" id="IPR038717">
    <property type="entry name" value="Tc1-like_DDE_dom"/>
</dbReference>
<gene>
    <name evidence="3" type="ORF">PGTUg99_050020</name>
</gene>
<feature type="transmembrane region" description="Helical" evidence="1">
    <location>
        <begin position="85"/>
        <end position="109"/>
    </location>
</feature>